<dbReference type="GO" id="GO:0016491">
    <property type="term" value="F:oxidoreductase activity"/>
    <property type="evidence" value="ECO:0007669"/>
    <property type="project" value="InterPro"/>
</dbReference>
<dbReference type="PANTHER" id="PTHR13887:SF33">
    <property type="entry name" value="ISOMERASE"/>
    <property type="match status" value="1"/>
</dbReference>
<accession>A0A6N9PXX4</accession>
<evidence type="ECO:0000259" key="1">
    <source>
        <dbReference type="Pfam" id="PF01323"/>
    </source>
</evidence>
<dbReference type="SUPFAM" id="SSF52833">
    <property type="entry name" value="Thioredoxin-like"/>
    <property type="match status" value="1"/>
</dbReference>
<dbReference type="OrthoDB" id="9799122at2"/>
<protein>
    <submittedName>
        <fullName evidence="2">DsbA family protein</fullName>
    </submittedName>
</protein>
<dbReference type="Gene3D" id="3.40.30.10">
    <property type="entry name" value="Glutaredoxin"/>
    <property type="match status" value="1"/>
</dbReference>
<dbReference type="RefSeq" id="WP_160644171.1">
    <property type="nucleotide sequence ID" value="NZ_SIJB01000007.1"/>
</dbReference>
<feature type="domain" description="DSBA-like thioredoxin" evidence="1">
    <location>
        <begin position="5"/>
        <end position="189"/>
    </location>
</feature>
<evidence type="ECO:0000313" key="2">
    <source>
        <dbReference type="EMBL" id="NBI27827.1"/>
    </source>
</evidence>
<dbReference type="InterPro" id="IPR001853">
    <property type="entry name" value="DSBA-like_thioredoxin_dom"/>
</dbReference>
<proteinExistence type="predicted"/>
<evidence type="ECO:0000313" key="3">
    <source>
        <dbReference type="Proteomes" id="UP000448943"/>
    </source>
</evidence>
<sequence>MTIDIKVYSDYVCPFCYIAKKSFNDAVKNKDVKIEWIPFELRPSSTPPIYPEQMKGLFNQAVKPLAEKLNVNMKLPEMSPHPRTPMIHEGFLYAKDHNKGIEFNELVYKAFWEEGKDIGNISVLMEIAKQVGLDVNDFENALQTHKYQEDLEIYLNKAVEEDIRAIPTFVIGDQKLQGVQAQEIFEKLLLTDGTKLKSQHEISCNIDGCE</sequence>
<dbReference type="EMBL" id="SIJB01000007">
    <property type="protein sequence ID" value="NBI27827.1"/>
    <property type="molecule type" value="Genomic_DNA"/>
</dbReference>
<dbReference type="PANTHER" id="PTHR13887">
    <property type="entry name" value="GLUTATHIONE S-TRANSFERASE KAPPA"/>
    <property type="match status" value="1"/>
</dbReference>
<organism evidence="2 3">
    <name type="scientific">Chengkuizengella marina</name>
    <dbReference type="NCBI Taxonomy" id="2507566"/>
    <lineage>
        <taxon>Bacteria</taxon>
        <taxon>Bacillati</taxon>
        <taxon>Bacillota</taxon>
        <taxon>Bacilli</taxon>
        <taxon>Bacillales</taxon>
        <taxon>Paenibacillaceae</taxon>
        <taxon>Chengkuizengella</taxon>
    </lineage>
</organism>
<dbReference type="AlphaFoldDB" id="A0A6N9PXX4"/>
<dbReference type="InterPro" id="IPR036249">
    <property type="entry name" value="Thioredoxin-like_sf"/>
</dbReference>
<gene>
    <name evidence="2" type="ORF">ERL59_02485</name>
</gene>
<name>A0A6N9PXX4_9BACL</name>
<reference evidence="2 3" key="1">
    <citation type="submission" date="2019-01" db="EMBL/GenBank/DDBJ databases">
        <title>Chengkuizengella sp. nov., isolated from deep-sea sediment of East Pacific Ocean.</title>
        <authorList>
            <person name="Yang J."/>
            <person name="Lai Q."/>
            <person name="Shao Z."/>
        </authorList>
    </citation>
    <scope>NUCLEOTIDE SEQUENCE [LARGE SCALE GENOMIC DNA]</scope>
    <source>
        <strain evidence="2 3">YPA3-1-1</strain>
    </source>
</reference>
<keyword evidence="3" id="KW-1185">Reference proteome</keyword>
<dbReference type="Proteomes" id="UP000448943">
    <property type="component" value="Unassembled WGS sequence"/>
</dbReference>
<dbReference type="CDD" id="cd03024">
    <property type="entry name" value="DsbA_FrnE"/>
    <property type="match status" value="1"/>
</dbReference>
<dbReference type="Pfam" id="PF01323">
    <property type="entry name" value="DSBA"/>
    <property type="match status" value="1"/>
</dbReference>
<comment type="caution">
    <text evidence="2">The sequence shown here is derived from an EMBL/GenBank/DDBJ whole genome shotgun (WGS) entry which is preliminary data.</text>
</comment>